<comment type="catalytic activity">
    <reaction evidence="7">
        <text>Couples ATP hydrolysis with the unwinding of duplex DNA by translocating in the 3'-5' direction.</text>
        <dbReference type="EC" id="5.6.2.4"/>
    </reaction>
</comment>
<comment type="catalytic activity">
    <reaction evidence="9">
        <text>ATP + H2O = ADP + phosphate + H(+)</text>
        <dbReference type="Rhea" id="RHEA:13065"/>
        <dbReference type="ChEBI" id="CHEBI:15377"/>
        <dbReference type="ChEBI" id="CHEBI:15378"/>
        <dbReference type="ChEBI" id="CHEBI:30616"/>
        <dbReference type="ChEBI" id="CHEBI:43474"/>
        <dbReference type="ChEBI" id="CHEBI:456216"/>
        <dbReference type="EC" id="5.6.2.4"/>
    </reaction>
</comment>
<dbReference type="SUPFAM" id="SSF52540">
    <property type="entry name" value="P-loop containing nucleoside triphosphate hydrolases"/>
    <property type="match status" value="1"/>
</dbReference>
<dbReference type="GO" id="GO:0003677">
    <property type="term" value="F:DNA binding"/>
    <property type="evidence" value="ECO:0007669"/>
    <property type="project" value="InterPro"/>
</dbReference>
<evidence type="ECO:0000256" key="2">
    <source>
        <dbReference type="ARBA" id="ARBA00022741"/>
    </source>
</evidence>
<keyword evidence="3 10" id="KW-0378">Hydrolase</keyword>
<reference evidence="13 14" key="1">
    <citation type="journal article" date="2019" name="Environ. Microbiol.">
        <title>Species interactions and distinct microbial communities in high Arctic permafrost affected cryosols are associated with the CH4 and CO2 gas fluxes.</title>
        <authorList>
            <person name="Altshuler I."/>
            <person name="Hamel J."/>
            <person name="Turney S."/>
            <person name="Magnuson E."/>
            <person name="Levesque R."/>
            <person name="Greer C."/>
            <person name="Whyte L.G."/>
        </authorList>
    </citation>
    <scope>NUCLEOTIDE SEQUENCE [LARGE SCALE GENOMIC DNA]</scope>
    <source>
        <strain evidence="13 14">S13Y</strain>
    </source>
</reference>
<evidence type="ECO:0000313" key="13">
    <source>
        <dbReference type="EMBL" id="TPG04136.1"/>
    </source>
</evidence>
<dbReference type="Gene3D" id="1.10.486.10">
    <property type="entry name" value="PCRA, domain 4"/>
    <property type="match status" value="1"/>
</dbReference>
<dbReference type="Pfam" id="PF00580">
    <property type="entry name" value="UvrD-helicase"/>
    <property type="match status" value="1"/>
</dbReference>
<feature type="binding site" evidence="10">
    <location>
        <begin position="219"/>
        <end position="226"/>
    </location>
    <ligand>
        <name>ATP</name>
        <dbReference type="ChEBI" id="CHEBI:30616"/>
    </ligand>
</feature>
<organism evidence="13 14">
    <name type="scientific">Rhodanobacter glycinis</name>
    <dbReference type="NCBI Taxonomy" id="582702"/>
    <lineage>
        <taxon>Bacteria</taxon>
        <taxon>Pseudomonadati</taxon>
        <taxon>Pseudomonadota</taxon>
        <taxon>Gammaproteobacteria</taxon>
        <taxon>Lysobacterales</taxon>
        <taxon>Rhodanobacteraceae</taxon>
        <taxon>Rhodanobacter</taxon>
    </lineage>
</organism>
<dbReference type="Proteomes" id="UP000319486">
    <property type="component" value="Unassembled WGS sequence"/>
</dbReference>
<evidence type="ECO:0000256" key="4">
    <source>
        <dbReference type="ARBA" id="ARBA00022806"/>
    </source>
</evidence>
<comment type="similarity">
    <text evidence="1">Belongs to the helicase family. UvrD subfamily.</text>
</comment>
<keyword evidence="6" id="KW-0413">Isomerase</keyword>
<dbReference type="PROSITE" id="PS51217">
    <property type="entry name" value="UVRD_HELICASE_CTER"/>
    <property type="match status" value="1"/>
</dbReference>
<proteinExistence type="inferred from homology"/>
<dbReference type="GO" id="GO:0005524">
    <property type="term" value="F:ATP binding"/>
    <property type="evidence" value="ECO:0007669"/>
    <property type="project" value="UniProtKB-UniRule"/>
</dbReference>
<dbReference type="AlphaFoldDB" id="A0A502BXA3"/>
<evidence type="ECO:0000256" key="7">
    <source>
        <dbReference type="ARBA" id="ARBA00034617"/>
    </source>
</evidence>
<evidence type="ECO:0000256" key="1">
    <source>
        <dbReference type="ARBA" id="ARBA00009922"/>
    </source>
</evidence>
<dbReference type="InterPro" id="IPR013986">
    <property type="entry name" value="DExx_box_DNA_helicase_dom_sf"/>
</dbReference>
<evidence type="ECO:0000256" key="5">
    <source>
        <dbReference type="ARBA" id="ARBA00022840"/>
    </source>
</evidence>
<protein>
    <recommendedName>
        <fullName evidence="8">DNA 3'-5' helicase</fullName>
        <ecNumber evidence="8">5.6.2.4</ecNumber>
    </recommendedName>
</protein>
<feature type="domain" description="UvrD-like helicase C-terminal" evidence="12">
    <location>
        <begin position="498"/>
        <end position="777"/>
    </location>
</feature>
<feature type="domain" description="UvrD-like helicase ATP-binding" evidence="11">
    <location>
        <begin position="198"/>
        <end position="497"/>
    </location>
</feature>
<name>A0A502BXA3_9GAMM</name>
<dbReference type="GO" id="GO:0016887">
    <property type="term" value="F:ATP hydrolysis activity"/>
    <property type="evidence" value="ECO:0007669"/>
    <property type="project" value="RHEA"/>
</dbReference>
<comment type="caution">
    <text evidence="13">The sequence shown here is derived from an EMBL/GenBank/DDBJ whole genome shotgun (WGS) entry which is preliminary data.</text>
</comment>
<dbReference type="PANTHER" id="PTHR11070">
    <property type="entry name" value="UVRD / RECB / PCRA DNA HELICASE FAMILY MEMBER"/>
    <property type="match status" value="1"/>
</dbReference>
<evidence type="ECO:0000256" key="8">
    <source>
        <dbReference type="ARBA" id="ARBA00034808"/>
    </source>
</evidence>
<dbReference type="CDD" id="cd17932">
    <property type="entry name" value="DEXQc_UvrD"/>
    <property type="match status" value="1"/>
</dbReference>
<dbReference type="Pfam" id="PF06114">
    <property type="entry name" value="Peptidase_M78"/>
    <property type="match status" value="1"/>
</dbReference>
<dbReference type="PROSITE" id="PS51198">
    <property type="entry name" value="UVRD_HELICASE_ATP_BIND"/>
    <property type="match status" value="1"/>
</dbReference>
<evidence type="ECO:0000256" key="10">
    <source>
        <dbReference type="PROSITE-ProRule" id="PRU00560"/>
    </source>
</evidence>
<keyword evidence="5 10" id="KW-0067">ATP-binding</keyword>
<dbReference type="EC" id="5.6.2.4" evidence="8"/>
<dbReference type="Gene3D" id="3.40.50.300">
    <property type="entry name" value="P-loop containing nucleotide triphosphate hydrolases"/>
    <property type="match status" value="2"/>
</dbReference>
<dbReference type="EMBL" id="RCZO01000015">
    <property type="protein sequence ID" value="TPG04136.1"/>
    <property type="molecule type" value="Genomic_DNA"/>
</dbReference>
<accession>A0A502BXA3</accession>
<dbReference type="InterPro" id="IPR014017">
    <property type="entry name" value="DNA_helicase_UvrD-like_C"/>
</dbReference>
<dbReference type="Pfam" id="PF12705">
    <property type="entry name" value="PDDEXK_1"/>
    <property type="match status" value="1"/>
</dbReference>
<dbReference type="InterPro" id="IPR010359">
    <property type="entry name" value="IrrE_HExxH"/>
</dbReference>
<dbReference type="Pfam" id="PF13361">
    <property type="entry name" value="UvrD_C"/>
    <property type="match status" value="2"/>
</dbReference>
<dbReference type="GO" id="GO:0043138">
    <property type="term" value="F:3'-5' DNA helicase activity"/>
    <property type="evidence" value="ECO:0007669"/>
    <property type="project" value="UniProtKB-EC"/>
</dbReference>
<dbReference type="PANTHER" id="PTHR11070:SF59">
    <property type="entry name" value="DNA 3'-5' HELICASE"/>
    <property type="match status" value="1"/>
</dbReference>
<dbReference type="InterPro" id="IPR014016">
    <property type="entry name" value="UvrD-like_ATP-bd"/>
</dbReference>
<dbReference type="RefSeq" id="WP_140656225.1">
    <property type="nucleotide sequence ID" value="NZ_RCZO01000015.1"/>
</dbReference>
<gene>
    <name evidence="13" type="ORF">EAH88_18685</name>
</gene>
<keyword evidence="2 10" id="KW-0547">Nucleotide-binding</keyword>
<evidence type="ECO:0000313" key="14">
    <source>
        <dbReference type="Proteomes" id="UP000319486"/>
    </source>
</evidence>
<evidence type="ECO:0000259" key="11">
    <source>
        <dbReference type="PROSITE" id="PS51198"/>
    </source>
</evidence>
<dbReference type="InterPro" id="IPR000212">
    <property type="entry name" value="DNA_helicase_UvrD/REP"/>
</dbReference>
<dbReference type="InterPro" id="IPR038726">
    <property type="entry name" value="PDDEXK_AddAB-type"/>
</dbReference>
<evidence type="ECO:0000259" key="12">
    <source>
        <dbReference type="PROSITE" id="PS51217"/>
    </source>
</evidence>
<evidence type="ECO:0000256" key="6">
    <source>
        <dbReference type="ARBA" id="ARBA00023235"/>
    </source>
</evidence>
<dbReference type="GO" id="GO:0000725">
    <property type="term" value="P:recombinational repair"/>
    <property type="evidence" value="ECO:0007669"/>
    <property type="project" value="TreeGrafter"/>
</dbReference>
<evidence type="ECO:0000256" key="3">
    <source>
        <dbReference type="ARBA" id="ARBA00022801"/>
    </source>
</evidence>
<evidence type="ECO:0000256" key="9">
    <source>
        <dbReference type="ARBA" id="ARBA00048988"/>
    </source>
</evidence>
<keyword evidence="14" id="KW-1185">Reference proteome</keyword>
<dbReference type="InterPro" id="IPR027417">
    <property type="entry name" value="P-loop_NTPase"/>
</dbReference>
<dbReference type="GO" id="GO:0005829">
    <property type="term" value="C:cytosol"/>
    <property type="evidence" value="ECO:0007669"/>
    <property type="project" value="TreeGrafter"/>
</dbReference>
<dbReference type="GO" id="GO:0033202">
    <property type="term" value="C:DNA helicase complex"/>
    <property type="evidence" value="ECO:0007669"/>
    <property type="project" value="TreeGrafter"/>
</dbReference>
<dbReference type="Gene3D" id="1.10.10.160">
    <property type="match status" value="1"/>
</dbReference>
<sequence length="1139" mass="124359">MDGVEIGRQIAEALHLAAVAAGDDPWSPLALAVAQVKRNGLTADPSQAGAKGLNGGRACYIPIAALILYEDSGSQFDQAFRIAHELGHIHLGDSEEEDFTGPPFEIDPTRPAEAAPVGTERVIDYGRRQRREVQMDLFAREFLLPRSAARKLHLEQGMTASEIATRLGAPVGVVAQQLFDAILLPPIELPKQTTTAETPLNDLQAVAAKHEGSAFLLEAGPGTGKTKTLVGRIKHLLTKGVDPRRILVLTFSNKAAGEIADRIAAVDKAAAAAMWTGTFHAFGLDIIHRFYDDLELPPNVRMLDRTEAAELIENEFPRLGLVHYRDIYDPTQIISDMLAAISRAKDEVVFADQYEQLASRMQANATTDEERIAGDKASEVARVYHAYEAIKRGANAVDFGDLVSLPVRLLEGSAEITNTLRQAHQYILVDEYQDVNRSSVRLLKALSGEGENLWVVGDAKQSIYRFRGASSVNMERFETHDFPKGKRGPLKENYRSVPEITTAFSHFALDMKAGGPGSEVEPKRKATGMVPAMRRVDRKADQVVALAESILEMQSVGHALRDQAVLCTGNDKLSEFGQQLERMGIPVLFLGSLFERTEVKDLLAALTLLVDRRATGLLRTACMPSFAMCLEDVVAVMNYLRTADQTAGAWRALPDTVEGLSASGRAALARLNTALTDLEATCDPWEALAQFLLGPAQLAGQLVQSGTPGDRAKGIAVWQLLNFMRVQPKGQGLPIQRLMDRIRRLVRLADERDLRQLPAAARSIDAVRLMTIHGAKGLEFEIVHLPGMNKGTLPRTVKQNGCPPPENMIEGAQGPAGKHHEDETFKEHECLFYVGMSRARDRLFFYAVNFSESSGQRKPSPRQQSPFIDRLTGFITNEVITPKIAPPVVPEDIPLELIPEGAVVLEGYQVSGYERCERKYLYVHLLQVGGRARASAFLQMHDAVRLGFKSVVQGGNADTAFLAEQLKDSFAASGLDQHGYVQDYLTLAQGMLTSFLAGRDGRTPEQPVALNLSFGEDKILVTPDDVVLESDGRKTYRRVSTGKTRNTDESDLGVAALLLAARAIDPNAQVELVYLADDNRITVDRSATQLKNSGVKVADAISQVRAGSFTANPSSFSCPQCAAFFLCGPLPPGALRKAF</sequence>
<keyword evidence="4 10" id="KW-0347">Helicase</keyword>